<evidence type="ECO:0000256" key="1">
    <source>
        <dbReference type="SAM" id="MobiDB-lite"/>
    </source>
</evidence>
<proteinExistence type="predicted"/>
<feature type="compositionally biased region" description="Polar residues" evidence="1">
    <location>
        <begin position="111"/>
        <end position="132"/>
    </location>
</feature>
<feature type="region of interest" description="Disordered" evidence="1">
    <location>
        <begin position="26"/>
        <end position="132"/>
    </location>
</feature>
<gene>
    <name evidence="2" type="ORF">ANCCAN_16322</name>
</gene>
<feature type="compositionally biased region" description="Basic and acidic residues" evidence="1">
    <location>
        <begin position="38"/>
        <end position="53"/>
    </location>
</feature>
<organism evidence="2 3">
    <name type="scientific">Ancylostoma caninum</name>
    <name type="common">Dog hookworm</name>
    <dbReference type="NCBI Taxonomy" id="29170"/>
    <lineage>
        <taxon>Eukaryota</taxon>
        <taxon>Metazoa</taxon>
        <taxon>Ecdysozoa</taxon>
        <taxon>Nematoda</taxon>
        <taxon>Chromadorea</taxon>
        <taxon>Rhabditida</taxon>
        <taxon>Rhabditina</taxon>
        <taxon>Rhabditomorpha</taxon>
        <taxon>Strongyloidea</taxon>
        <taxon>Ancylostomatidae</taxon>
        <taxon>Ancylostomatinae</taxon>
        <taxon>Ancylostoma</taxon>
    </lineage>
</organism>
<name>A0A368FZZ7_ANCCA</name>
<evidence type="ECO:0000313" key="2">
    <source>
        <dbReference type="EMBL" id="RCN37771.1"/>
    </source>
</evidence>
<dbReference type="Proteomes" id="UP000252519">
    <property type="component" value="Unassembled WGS sequence"/>
</dbReference>
<evidence type="ECO:0000313" key="3">
    <source>
        <dbReference type="Proteomes" id="UP000252519"/>
    </source>
</evidence>
<dbReference type="AlphaFoldDB" id="A0A368FZZ7"/>
<accession>A0A368FZZ7</accession>
<comment type="caution">
    <text evidence="2">The sequence shown here is derived from an EMBL/GenBank/DDBJ whole genome shotgun (WGS) entry which is preliminary data.</text>
</comment>
<reference evidence="2 3" key="1">
    <citation type="submission" date="2014-10" db="EMBL/GenBank/DDBJ databases">
        <title>Draft genome of the hookworm Ancylostoma caninum.</title>
        <authorList>
            <person name="Mitreva M."/>
        </authorList>
    </citation>
    <scope>NUCLEOTIDE SEQUENCE [LARGE SCALE GENOMIC DNA]</scope>
    <source>
        <strain evidence="2 3">Baltimore</strain>
    </source>
</reference>
<sequence length="132" mass="13968">MVPLLDKLEAKSPALLTAKEMLNEVGEKPAASSATEGGQKEESNLSTAHENEANKPSSGPDKQVIPILSPAPTQVETPRTKTTKGSIETVKTTLIREYVADQPPPDFLSAQPANRTSGNPPTKPTPESSVPK</sequence>
<protein>
    <submittedName>
        <fullName evidence="2">Uncharacterized protein</fullName>
    </submittedName>
</protein>
<feature type="compositionally biased region" description="Polar residues" evidence="1">
    <location>
        <begin position="83"/>
        <end position="92"/>
    </location>
</feature>
<dbReference type="EMBL" id="JOJR01000443">
    <property type="protein sequence ID" value="RCN37771.1"/>
    <property type="molecule type" value="Genomic_DNA"/>
</dbReference>
<keyword evidence="3" id="KW-1185">Reference proteome</keyword>